<dbReference type="PROSITE" id="PS51966">
    <property type="entry name" value="COV_VIROPORIN_3A_TM"/>
    <property type="match status" value="1"/>
</dbReference>
<comment type="subcellular location">
    <subcellularLocation>
        <location evidence="3">Host cell membrane</location>
        <topology evidence="3">Multi-pass membrane protein</topology>
    </subcellularLocation>
    <subcellularLocation>
        <location evidence="1">Host cytoplasm</location>
    </subcellularLocation>
    <subcellularLocation>
        <location evidence="4">Secreted</location>
    </subcellularLocation>
    <subcellularLocation>
        <location evidence="2">Virion</location>
    </subcellularLocation>
</comment>
<organism evidence="22">
    <name type="scientific">Severe acute respiratory syndrome coronavirus</name>
    <name type="common">SARS-CoV</name>
    <dbReference type="NCBI Taxonomy" id="694009"/>
    <lineage>
        <taxon>Viruses</taxon>
        <taxon>Riboviria</taxon>
        <taxon>Orthornavirae</taxon>
        <taxon>Pisuviricota</taxon>
        <taxon>Pisoniviricetes</taxon>
        <taxon>Nidovirales</taxon>
        <taxon>Cornidovirineae</taxon>
        <taxon>Coronaviridae</taxon>
        <taxon>Orthocoronavirinae</taxon>
        <taxon>Betacoronavirus</taxon>
        <taxon>Sarbecovirus</taxon>
        <taxon>Betacoronavirus pandemicum</taxon>
    </lineage>
</organism>
<keyword evidence="14 18" id="KW-0472">Membrane</keyword>
<evidence type="ECO:0000259" key="20">
    <source>
        <dbReference type="PROSITE" id="PS51966"/>
    </source>
</evidence>
<keyword evidence="12" id="KW-1182">Viral ion channel</keyword>
<evidence type="ECO:0000256" key="12">
    <source>
        <dbReference type="ARBA" id="ARBA00023039"/>
    </source>
</evidence>
<dbReference type="InterPro" id="IPR046445">
    <property type="entry name" value="a/bCoV_VIROPORIN_3A-like_TM"/>
</dbReference>
<evidence type="ECO:0000259" key="21">
    <source>
        <dbReference type="PROSITE" id="PS51967"/>
    </source>
</evidence>
<evidence type="ECO:0000256" key="1">
    <source>
        <dbReference type="ARBA" id="ARBA00004192"/>
    </source>
</evidence>
<dbReference type="Proteomes" id="UP000501722">
    <property type="component" value="Segment"/>
</dbReference>
<dbReference type="SMR" id="A0A3Q8ARD5"/>
<dbReference type="GO" id="GO:0005576">
    <property type="term" value="C:extracellular region"/>
    <property type="evidence" value="ECO:0007669"/>
    <property type="project" value="UniProtKB-SubCell"/>
</dbReference>
<evidence type="ECO:0000256" key="3">
    <source>
        <dbReference type="ARBA" id="ARBA00004598"/>
    </source>
</evidence>
<name>A0A3Q8ARD5_SARS</name>
<evidence type="ECO:0000256" key="15">
    <source>
        <dbReference type="ARBA" id="ARBA00023180"/>
    </source>
</evidence>
<keyword evidence="15" id="KW-0325">Glycoprotein</keyword>
<dbReference type="GO" id="GO:0016020">
    <property type="term" value="C:membrane"/>
    <property type="evidence" value="ECO:0007669"/>
    <property type="project" value="UniProtKB-UniRule"/>
</dbReference>
<feature type="transmembrane region" description="Helical" evidence="19">
    <location>
        <begin position="33"/>
        <end position="54"/>
    </location>
</feature>
<organismHost>
    <name type="scientific">Homo sapiens</name>
    <name type="common">Human</name>
    <dbReference type="NCBI Taxonomy" id="9606"/>
</organismHost>
<keyword evidence="16" id="KW-1035">Host cytoplasm</keyword>
<keyword evidence="8 18" id="KW-0812">Transmembrane</keyword>
<feature type="domain" description="CoV 3a-like viroporin TM" evidence="20">
    <location>
        <begin position="31"/>
        <end position="139"/>
    </location>
</feature>
<feature type="transmembrane region" description="Helical" evidence="19">
    <location>
        <begin position="75"/>
        <end position="97"/>
    </location>
</feature>
<dbReference type="Pfam" id="PF11289">
    <property type="entry name" value="bCoV_viroporin"/>
    <property type="match status" value="1"/>
</dbReference>
<dbReference type="GO" id="GO:0030430">
    <property type="term" value="C:host cell cytoplasm"/>
    <property type="evidence" value="ECO:0007669"/>
    <property type="project" value="UniProtKB-SubCell"/>
</dbReference>
<evidence type="ECO:0000256" key="17">
    <source>
        <dbReference type="ARBA" id="ARBA00023303"/>
    </source>
</evidence>
<reference evidence="22" key="1">
    <citation type="journal article" date="2019" name="Microbiol. Resour. Announc.">
        <title>Complete Genome Sequence of a Severe Acute Respiratory Syndrome-Related Coronavirus from Kenyan Bats.</title>
        <authorList>
            <person name="Tao Y."/>
            <person name="Tong S."/>
        </authorList>
    </citation>
    <scope>NUCLEOTIDE SEQUENCE [LARGE SCALE GENOMIC DNA]</scope>
    <source>
        <strain evidence="22">BtKY72</strain>
    </source>
</reference>
<evidence type="ECO:0000256" key="5">
    <source>
        <dbReference type="ARBA" id="ARBA00022448"/>
    </source>
</evidence>
<evidence type="ECO:0000256" key="19">
    <source>
        <dbReference type="SAM" id="Phobius"/>
    </source>
</evidence>
<dbReference type="EMBL" id="KY352407">
    <property type="protein sequence ID" value="APO40580.1"/>
    <property type="molecule type" value="Genomic_RNA"/>
</dbReference>
<feature type="domain" description="CoV 3a-like viroporin CD" evidence="21">
    <location>
        <begin position="143"/>
        <end position="235"/>
    </location>
</feature>
<evidence type="ECO:0000256" key="4">
    <source>
        <dbReference type="ARBA" id="ARBA00004613"/>
    </source>
</evidence>
<proteinExistence type="predicted"/>
<evidence type="ECO:0000256" key="13">
    <source>
        <dbReference type="ARBA" id="ARBA00023065"/>
    </source>
</evidence>
<dbReference type="InterPro" id="IPR046446">
    <property type="entry name" value="a/bCoV_VIROPORIN_3A-like_CD"/>
</dbReference>
<evidence type="ECO:0000256" key="2">
    <source>
        <dbReference type="ARBA" id="ARBA00004328"/>
    </source>
</evidence>
<feature type="transmembrane region" description="Helical" evidence="19">
    <location>
        <begin position="103"/>
        <end position="123"/>
    </location>
</feature>
<keyword evidence="10 18" id="KW-1043">Host membrane</keyword>
<keyword evidence="5" id="KW-0813">Transport</keyword>
<dbReference type="InterPro" id="IPR024407">
    <property type="entry name" value="Protein_3a_bCoV"/>
</dbReference>
<evidence type="ECO:0000256" key="14">
    <source>
        <dbReference type="ARBA" id="ARBA00023136"/>
    </source>
</evidence>
<gene>
    <name evidence="22" type="primary">ORF3a</name>
</gene>
<dbReference type="GO" id="GO:0020002">
    <property type="term" value="C:host cell plasma membrane"/>
    <property type="evidence" value="ECO:0007669"/>
    <property type="project" value="UniProtKB-SubCell"/>
</dbReference>
<keyword evidence="11 18" id="KW-1133">Transmembrane helix</keyword>
<evidence type="ECO:0000256" key="18">
    <source>
        <dbReference type="PROSITE-ProRule" id="PRU01311"/>
    </source>
</evidence>
<evidence type="ECO:0000256" key="7">
    <source>
        <dbReference type="ARBA" id="ARBA00022525"/>
    </source>
</evidence>
<evidence type="ECO:0000256" key="9">
    <source>
        <dbReference type="ARBA" id="ARBA00022844"/>
    </source>
</evidence>
<sequence>MDLFISIFTLGSITRGSVQNAVPANSLHATATIPLQATLPFGWLIVGVALLAVFQNASKVIPFNSLWQRCLYQSFQLVCSLLVGFLTVYVHLLLAAAGLEAPFLYLLALIYFLQCVVFGRFLLRCWLCWKCKSKNPLIYDASYFVCWHTHTHDYCIPYNSITETIVLTAGDGVTIPIKTQDYQIGGFVEKWESGVKDYVTLIGLFTEIHYQLESTQISADTGINNATFFLFSKYDRESESVQVHTIDGSSGVVNPIYDEPTPTTSVPL</sequence>
<keyword evidence="9" id="KW-0946">Virion</keyword>
<keyword evidence="17" id="KW-0407">Ion channel</keyword>
<evidence type="ECO:0000256" key="11">
    <source>
        <dbReference type="ARBA" id="ARBA00022989"/>
    </source>
</evidence>
<keyword evidence="7" id="KW-0964">Secreted</keyword>
<dbReference type="GO" id="GO:0005216">
    <property type="term" value="F:monoatomic ion channel activity"/>
    <property type="evidence" value="ECO:0007669"/>
    <property type="project" value="InterPro"/>
</dbReference>
<protein>
    <submittedName>
        <fullName evidence="22">ORF3a protein</fullName>
    </submittedName>
</protein>
<accession>A0A3Q8ARD5</accession>
<dbReference type="PROSITE" id="PS51967">
    <property type="entry name" value="COV_VIROPORIN_3A_CD"/>
    <property type="match status" value="1"/>
</dbReference>
<organismHost>
    <name type="scientific">Paguma larvata</name>
    <name type="common">Masked palm civet</name>
    <dbReference type="NCBI Taxonomy" id="9675"/>
</organismHost>
<evidence type="ECO:0000256" key="6">
    <source>
        <dbReference type="ARBA" id="ARBA00022511"/>
    </source>
</evidence>
<evidence type="ECO:0000313" key="22">
    <source>
        <dbReference type="EMBL" id="APO40580.1"/>
    </source>
</evidence>
<dbReference type="GO" id="GO:0044423">
    <property type="term" value="C:virion component"/>
    <property type="evidence" value="ECO:0007669"/>
    <property type="project" value="UniProtKB-KW"/>
</dbReference>
<evidence type="ECO:0000256" key="16">
    <source>
        <dbReference type="ARBA" id="ARBA00023200"/>
    </source>
</evidence>
<keyword evidence="13" id="KW-0406">Ion transport</keyword>
<evidence type="ECO:0000256" key="8">
    <source>
        <dbReference type="ARBA" id="ARBA00022692"/>
    </source>
</evidence>
<keyword evidence="6" id="KW-1032">Host cell membrane</keyword>
<evidence type="ECO:0000256" key="10">
    <source>
        <dbReference type="ARBA" id="ARBA00022870"/>
    </source>
</evidence>